<sequence>MAKPTKPFIIEIKTSRRTKARPAEQTKSIWGSFASELRQDSAEREEPSVAATADADCSEPSDISLAAAVECNEAEPLPPKSDFIDKWAAKRAEKPKTGAADIVATFLMRIERQKTLLAEFAADPAGFTSWRSAWFRQVAGGFGIGIGYDLIDAGGGLRYIVVDTLQDVCEFLDDLGHHAQTDLKFQRALSENRLIRASRRIGA</sequence>
<protein>
    <submittedName>
        <fullName evidence="2">Uncharacterized protein</fullName>
    </submittedName>
</protein>
<dbReference type="AlphaFoldDB" id="N6UUK1"/>
<organism evidence="2 3">
    <name type="scientific">Rhizobium freirei PRF 81</name>
    <dbReference type="NCBI Taxonomy" id="363754"/>
    <lineage>
        <taxon>Bacteria</taxon>
        <taxon>Pseudomonadati</taxon>
        <taxon>Pseudomonadota</taxon>
        <taxon>Alphaproteobacteria</taxon>
        <taxon>Hyphomicrobiales</taxon>
        <taxon>Rhizobiaceae</taxon>
        <taxon>Rhizobium/Agrobacterium group</taxon>
        <taxon>Rhizobium</taxon>
    </lineage>
</organism>
<gene>
    <name evidence="2" type="ORF">RHSP_53155</name>
</gene>
<proteinExistence type="predicted"/>
<comment type="caution">
    <text evidence="2">The sequence shown here is derived from an EMBL/GenBank/DDBJ whole genome shotgun (WGS) entry which is preliminary data.</text>
</comment>
<feature type="compositionally biased region" description="Basic and acidic residues" evidence="1">
    <location>
        <begin position="37"/>
        <end position="47"/>
    </location>
</feature>
<feature type="region of interest" description="Disordered" evidence="1">
    <location>
        <begin position="16"/>
        <end position="56"/>
    </location>
</feature>
<accession>N6UUK1</accession>
<evidence type="ECO:0000313" key="2">
    <source>
        <dbReference type="EMBL" id="ENN85365.1"/>
    </source>
</evidence>
<evidence type="ECO:0000313" key="3">
    <source>
        <dbReference type="Proteomes" id="UP000012429"/>
    </source>
</evidence>
<dbReference type="Proteomes" id="UP000012429">
    <property type="component" value="Unassembled WGS sequence"/>
</dbReference>
<dbReference type="EMBL" id="AQHN01000084">
    <property type="protein sequence ID" value="ENN85365.1"/>
    <property type="molecule type" value="Genomic_DNA"/>
</dbReference>
<dbReference type="PATRIC" id="fig|363754.4.peg.5454"/>
<dbReference type="OrthoDB" id="8420621at2"/>
<evidence type="ECO:0000256" key="1">
    <source>
        <dbReference type="SAM" id="MobiDB-lite"/>
    </source>
</evidence>
<keyword evidence="3" id="KW-1185">Reference proteome</keyword>
<reference evidence="2 3" key="1">
    <citation type="journal article" date="2012" name="BMC Genomics">
        <title>Genomic basis of broad host range and environmental adaptability of Rhizobium tropici CIAT 899 and Rhizobium sp. PRF 81 which are used in inoculants for common bean (Phaseolus vulgaris L.).</title>
        <authorList>
            <person name="Ormeno-Orrillo E."/>
            <person name="Menna P."/>
            <person name="Almeida L.G."/>
            <person name="Ollero F.J."/>
            <person name="Nicolas M.F."/>
            <person name="Pains Rodrigues E."/>
            <person name="Shigueyoshi Nakatani A."/>
            <person name="Silva Batista J.S."/>
            <person name="Oliveira Chueire L.M."/>
            <person name="Souza R.C."/>
            <person name="Ribeiro Vasconcelos A.T."/>
            <person name="Megias M."/>
            <person name="Hungria M."/>
            <person name="Martinez-Romero E."/>
        </authorList>
    </citation>
    <scope>NUCLEOTIDE SEQUENCE [LARGE SCALE GENOMIC DNA]</scope>
    <source>
        <strain evidence="2 3">PRF 81</strain>
    </source>
</reference>
<name>N6UUK1_9HYPH</name>